<proteinExistence type="predicted"/>
<gene>
    <name evidence="2" type="ORF">B0H65DRAFT_452170</name>
</gene>
<feature type="compositionally biased region" description="Polar residues" evidence="1">
    <location>
        <begin position="68"/>
        <end position="79"/>
    </location>
</feature>
<dbReference type="RefSeq" id="XP_062686866.1">
    <property type="nucleotide sequence ID" value="XM_062826087.1"/>
</dbReference>
<dbReference type="Proteomes" id="UP001278500">
    <property type="component" value="Unassembled WGS sequence"/>
</dbReference>
<reference evidence="2" key="2">
    <citation type="submission" date="2023-06" db="EMBL/GenBank/DDBJ databases">
        <authorList>
            <consortium name="Lawrence Berkeley National Laboratory"/>
            <person name="Haridas S."/>
            <person name="Hensen N."/>
            <person name="Bonometti L."/>
            <person name="Westerberg I."/>
            <person name="Brannstrom I.O."/>
            <person name="Guillou S."/>
            <person name="Cros-Aarteil S."/>
            <person name="Calhoun S."/>
            <person name="Kuo A."/>
            <person name="Mondo S."/>
            <person name="Pangilinan J."/>
            <person name="Riley R."/>
            <person name="Labutti K."/>
            <person name="Andreopoulos B."/>
            <person name="Lipzen A."/>
            <person name="Chen C."/>
            <person name="Yanf M."/>
            <person name="Daum C."/>
            <person name="Ng V."/>
            <person name="Clum A."/>
            <person name="Steindorff A."/>
            <person name="Ohm R."/>
            <person name="Martin F."/>
            <person name="Silar P."/>
            <person name="Natvig D."/>
            <person name="Lalanne C."/>
            <person name="Gautier V."/>
            <person name="Ament-Velasquez S.L."/>
            <person name="Kruys A."/>
            <person name="Hutchinson M.I."/>
            <person name="Powell A.J."/>
            <person name="Barry K."/>
            <person name="Miller A.N."/>
            <person name="Grigoriev I.V."/>
            <person name="Debuchy R."/>
            <person name="Gladieux P."/>
            <person name="Thoren M.H."/>
            <person name="Johannesson H."/>
        </authorList>
    </citation>
    <scope>NUCLEOTIDE SEQUENCE</scope>
    <source>
        <strain evidence="2">CBS 560.94</strain>
    </source>
</reference>
<evidence type="ECO:0000313" key="3">
    <source>
        <dbReference type="Proteomes" id="UP001278500"/>
    </source>
</evidence>
<evidence type="ECO:0000313" key="2">
    <source>
        <dbReference type="EMBL" id="KAK3355488.1"/>
    </source>
</evidence>
<sequence>MASSREELLSQHYLRQLSIDDYQRSLSHHHRRVEGEGSFHHHPSFQSYEPRHTEEPQSSLDEPVPLQNDPQQQLPTNTK</sequence>
<accession>A0AAE0JQI1</accession>
<name>A0AAE0JQI1_9PEZI</name>
<dbReference type="AlphaFoldDB" id="A0AAE0JQI1"/>
<dbReference type="GeneID" id="87863241"/>
<dbReference type="EMBL" id="JAUEPP010000001">
    <property type="protein sequence ID" value="KAK3355488.1"/>
    <property type="molecule type" value="Genomic_DNA"/>
</dbReference>
<protein>
    <submittedName>
        <fullName evidence="2">Uncharacterized protein</fullName>
    </submittedName>
</protein>
<evidence type="ECO:0000256" key="1">
    <source>
        <dbReference type="SAM" id="MobiDB-lite"/>
    </source>
</evidence>
<feature type="region of interest" description="Disordered" evidence="1">
    <location>
        <begin position="24"/>
        <end position="79"/>
    </location>
</feature>
<reference evidence="2" key="1">
    <citation type="journal article" date="2023" name="Mol. Phylogenet. Evol.">
        <title>Genome-scale phylogeny and comparative genomics of the fungal order Sordariales.</title>
        <authorList>
            <person name="Hensen N."/>
            <person name="Bonometti L."/>
            <person name="Westerberg I."/>
            <person name="Brannstrom I.O."/>
            <person name="Guillou S."/>
            <person name="Cros-Aarteil S."/>
            <person name="Calhoun S."/>
            <person name="Haridas S."/>
            <person name="Kuo A."/>
            <person name="Mondo S."/>
            <person name="Pangilinan J."/>
            <person name="Riley R."/>
            <person name="LaButti K."/>
            <person name="Andreopoulos B."/>
            <person name="Lipzen A."/>
            <person name="Chen C."/>
            <person name="Yan M."/>
            <person name="Daum C."/>
            <person name="Ng V."/>
            <person name="Clum A."/>
            <person name="Steindorff A."/>
            <person name="Ohm R.A."/>
            <person name="Martin F."/>
            <person name="Silar P."/>
            <person name="Natvig D.O."/>
            <person name="Lalanne C."/>
            <person name="Gautier V."/>
            <person name="Ament-Velasquez S.L."/>
            <person name="Kruys A."/>
            <person name="Hutchinson M.I."/>
            <person name="Powell A.J."/>
            <person name="Barry K."/>
            <person name="Miller A.N."/>
            <person name="Grigoriev I.V."/>
            <person name="Debuchy R."/>
            <person name="Gladieux P."/>
            <person name="Hiltunen Thoren M."/>
            <person name="Johannesson H."/>
        </authorList>
    </citation>
    <scope>NUCLEOTIDE SEQUENCE</scope>
    <source>
        <strain evidence="2">CBS 560.94</strain>
    </source>
</reference>
<organism evidence="2 3">
    <name type="scientific">Neurospora tetraspora</name>
    <dbReference type="NCBI Taxonomy" id="94610"/>
    <lineage>
        <taxon>Eukaryota</taxon>
        <taxon>Fungi</taxon>
        <taxon>Dikarya</taxon>
        <taxon>Ascomycota</taxon>
        <taxon>Pezizomycotina</taxon>
        <taxon>Sordariomycetes</taxon>
        <taxon>Sordariomycetidae</taxon>
        <taxon>Sordariales</taxon>
        <taxon>Sordariaceae</taxon>
        <taxon>Neurospora</taxon>
    </lineage>
</organism>
<comment type="caution">
    <text evidence="2">The sequence shown here is derived from an EMBL/GenBank/DDBJ whole genome shotgun (WGS) entry which is preliminary data.</text>
</comment>
<keyword evidence="3" id="KW-1185">Reference proteome</keyword>